<dbReference type="AlphaFoldDB" id="A0A191ZJU2"/>
<evidence type="ECO:0000259" key="6">
    <source>
        <dbReference type="PROSITE" id="PS50928"/>
    </source>
</evidence>
<dbReference type="SUPFAM" id="SSF161098">
    <property type="entry name" value="MetI-like"/>
    <property type="match status" value="2"/>
</dbReference>
<feature type="transmembrane region" description="Helical" evidence="5">
    <location>
        <begin position="524"/>
        <end position="549"/>
    </location>
</feature>
<dbReference type="EMBL" id="CP016027">
    <property type="protein sequence ID" value="ANJ68171.1"/>
    <property type="molecule type" value="Genomic_DNA"/>
</dbReference>
<feature type="transmembrane region" description="Helical" evidence="5">
    <location>
        <begin position="416"/>
        <end position="436"/>
    </location>
</feature>
<dbReference type="CDD" id="cd06261">
    <property type="entry name" value="TM_PBP2"/>
    <property type="match status" value="2"/>
</dbReference>
<keyword evidence="4 5" id="KW-0472">Membrane</keyword>
<sequence>MMPPAIGAGGAGFRARVLGRRQIEIGIALLALLPLALFVLYPLWTILRESLLHPDGHWGLDYYDLYIRDPHFRQALLNTLSVSFWATLATVVIAFGYAFALKRTQAPLKWLWHSVILLPLFAPSLIQALGVQFLLGRNGIVNRTLGTDFDIYGFWGILISNVLYGLPHAYLVLMVALTGADARLYDAAKMLGAGGLRQFLSVTLPGARYGILSAVFLGFAINISEFGNPMVLGGDYNVLATEIYNQVAGQANFHLGAVIGVLLLVPVLVSVVAEKWIARRQPPISAQATPYRPARSWRLDGVMLVFLGVVAMAIVAVMGVVIVASFMRLWPYNLSFTLQHYRLDVPGGYGALWVSLKMSLIAAAIGVVVATVGAMIVQRLSSRLRQVLYLASVVPAAVPGMVLGLGYVLAFNQPSIPVYWLYGSILLLSLCTVYHYHAQAFLIATTGLKQIDHGLQEASQVLGAGVLHTARHVTLPLISPAMASIGMFYFMHSMVTISALIFLVSPGTTPAAVSVLLLNDAGNWPQAAAFATIIMVTIVAVIGVAKALVWILGKARRSAVVPSSSSHVNHS</sequence>
<evidence type="ECO:0000256" key="5">
    <source>
        <dbReference type="RuleBase" id="RU363032"/>
    </source>
</evidence>
<dbReference type="PANTHER" id="PTHR43496:SF1">
    <property type="entry name" value="POLYGALACTURONAN_RHAMNOGALACTURONAN TRANSPORT SYSTEM PERMEASE PROTEIN YTEP"/>
    <property type="match status" value="1"/>
</dbReference>
<gene>
    <name evidence="7" type="ORF">A9404_00260</name>
</gene>
<feature type="transmembrane region" description="Helical" evidence="5">
    <location>
        <begin position="154"/>
        <end position="178"/>
    </location>
</feature>
<feature type="transmembrane region" description="Helical" evidence="5">
    <location>
        <begin position="253"/>
        <end position="273"/>
    </location>
</feature>
<proteinExistence type="inferred from homology"/>
<feature type="transmembrane region" description="Helical" evidence="5">
    <location>
        <begin position="23"/>
        <end position="44"/>
    </location>
</feature>
<dbReference type="KEGG" id="haz:A9404_00260"/>
<evidence type="ECO:0000313" key="8">
    <source>
        <dbReference type="Proteomes" id="UP000078596"/>
    </source>
</evidence>
<dbReference type="PROSITE" id="PS50928">
    <property type="entry name" value="ABC_TM1"/>
    <property type="match status" value="2"/>
</dbReference>
<feature type="transmembrane region" description="Helical" evidence="5">
    <location>
        <begin position="199"/>
        <end position="221"/>
    </location>
</feature>
<keyword evidence="5" id="KW-0813">Transport</keyword>
<evidence type="ECO:0000256" key="3">
    <source>
        <dbReference type="ARBA" id="ARBA00022989"/>
    </source>
</evidence>
<feature type="transmembrane region" description="Helical" evidence="5">
    <location>
        <begin position="350"/>
        <end position="375"/>
    </location>
</feature>
<dbReference type="GO" id="GO:0055085">
    <property type="term" value="P:transmembrane transport"/>
    <property type="evidence" value="ECO:0007669"/>
    <property type="project" value="InterPro"/>
</dbReference>
<feature type="domain" description="ABC transmembrane type-1" evidence="6">
    <location>
        <begin position="76"/>
        <end position="274"/>
    </location>
</feature>
<keyword evidence="2 5" id="KW-0812">Transmembrane</keyword>
<dbReference type="InterPro" id="IPR000515">
    <property type="entry name" value="MetI-like"/>
</dbReference>
<evidence type="ECO:0000256" key="1">
    <source>
        <dbReference type="ARBA" id="ARBA00004651"/>
    </source>
</evidence>
<dbReference type="STRING" id="1860122.A9404_00260"/>
<dbReference type="InterPro" id="IPR035906">
    <property type="entry name" value="MetI-like_sf"/>
</dbReference>
<feature type="domain" description="ABC transmembrane type-1" evidence="6">
    <location>
        <begin position="352"/>
        <end position="545"/>
    </location>
</feature>
<feature type="transmembrane region" description="Helical" evidence="5">
    <location>
        <begin position="302"/>
        <end position="330"/>
    </location>
</feature>
<comment type="subcellular location">
    <subcellularLocation>
        <location evidence="1 5">Cell membrane</location>
        <topology evidence="1 5">Multi-pass membrane protein</topology>
    </subcellularLocation>
</comment>
<evidence type="ECO:0000313" key="7">
    <source>
        <dbReference type="EMBL" id="ANJ68171.1"/>
    </source>
</evidence>
<dbReference type="Proteomes" id="UP000078596">
    <property type="component" value="Chromosome"/>
</dbReference>
<evidence type="ECO:0000256" key="2">
    <source>
        <dbReference type="ARBA" id="ARBA00022692"/>
    </source>
</evidence>
<name>A0A191ZJU2_9GAMM</name>
<protein>
    <recommendedName>
        <fullName evidence="6">ABC transmembrane type-1 domain-containing protein</fullName>
    </recommendedName>
</protein>
<comment type="similarity">
    <text evidence="5">Belongs to the binding-protein-dependent transport system permease family.</text>
</comment>
<feature type="transmembrane region" description="Helical" evidence="5">
    <location>
        <begin position="110"/>
        <end position="134"/>
    </location>
</feature>
<reference evidence="7 8" key="1">
    <citation type="submission" date="2016-06" db="EMBL/GenBank/DDBJ databases">
        <title>Insight into the functional genes involving in sulfur oxidation in Pearl River water.</title>
        <authorList>
            <person name="Luo J."/>
            <person name="Tan X."/>
            <person name="Lin W."/>
        </authorList>
    </citation>
    <scope>NUCLEOTIDE SEQUENCE [LARGE SCALE GENOMIC DNA]</scope>
    <source>
        <strain evidence="7 8">LS2</strain>
    </source>
</reference>
<dbReference type="Gene3D" id="1.10.3720.10">
    <property type="entry name" value="MetI-like"/>
    <property type="match status" value="2"/>
</dbReference>
<evidence type="ECO:0000256" key="4">
    <source>
        <dbReference type="ARBA" id="ARBA00023136"/>
    </source>
</evidence>
<dbReference type="GO" id="GO:0005886">
    <property type="term" value="C:plasma membrane"/>
    <property type="evidence" value="ECO:0007669"/>
    <property type="project" value="UniProtKB-SubCell"/>
</dbReference>
<organism evidence="7 8">
    <name type="scientific">Halothiobacillus diazotrophicus</name>
    <dbReference type="NCBI Taxonomy" id="1860122"/>
    <lineage>
        <taxon>Bacteria</taxon>
        <taxon>Pseudomonadati</taxon>
        <taxon>Pseudomonadota</taxon>
        <taxon>Gammaproteobacteria</taxon>
        <taxon>Chromatiales</taxon>
        <taxon>Halothiobacillaceae</taxon>
        <taxon>Halothiobacillus</taxon>
    </lineage>
</organism>
<accession>A0A191ZJU2</accession>
<keyword evidence="8" id="KW-1185">Reference proteome</keyword>
<keyword evidence="3 5" id="KW-1133">Transmembrane helix</keyword>
<feature type="transmembrane region" description="Helical" evidence="5">
    <location>
        <begin position="75"/>
        <end position="98"/>
    </location>
</feature>
<dbReference type="PANTHER" id="PTHR43496">
    <property type="entry name" value="PROTEIN LPLB"/>
    <property type="match status" value="1"/>
</dbReference>
<feature type="transmembrane region" description="Helical" evidence="5">
    <location>
        <begin position="387"/>
        <end position="410"/>
    </location>
</feature>
<dbReference type="Pfam" id="PF00528">
    <property type="entry name" value="BPD_transp_1"/>
    <property type="match status" value="2"/>
</dbReference>